<dbReference type="EMBL" id="JAGTTL010000001">
    <property type="protein sequence ID" value="KAK6329380.1"/>
    <property type="molecule type" value="Genomic_DNA"/>
</dbReference>
<organism evidence="1 2">
    <name type="scientific">Coregonus suidteri</name>
    <dbReference type="NCBI Taxonomy" id="861788"/>
    <lineage>
        <taxon>Eukaryota</taxon>
        <taxon>Metazoa</taxon>
        <taxon>Chordata</taxon>
        <taxon>Craniata</taxon>
        <taxon>Vertebrata</taxon>
        <taxon>Euteleostomi</taxon>
        <taxon>Actinopterygii</taxon>
        <taxon>Neopterygii</taxon>
        <taxon>Teleostei</taxon>
        <taxon>Protacanthopterygii</taxon>
        <taxon>Salmoniformes</taxon>
        <taxon>Salmonidae</taxon>
        <taxon>Coregoninae</taxon>
        <taxon>Coregonus</taxon>
    </lineage>
</organism>
<dbReference type="Proteomes" id="UP001356427">
    <property type="component" value="Unassembled WGS sequence"/>
</dbReference>
<gene>
    <name evidence="1" type="ORF">J4Q44_G00013580</name>
</gene>
<protein>
    <submittedName>
        <fullName evidence="1">Uncharacterized protein</fullName>
    </submittedName>
</protein>
<accession>A0AAN8MRM1</accession>
<dbReference type="AlphaFoldDB" id="A0AAN8MRM1"/>
<evidence type="ECO:0000313" key="1">
    <source>
        <dbReference type="EMBL" id="KAK6329380.1"/>
    </source>
</evidence>
<name>A0AAN8MRM1_9TELE</name>
<reference evidence="1 2" key="1">
    <citation type="submission" date="2021-04" db="EMBL/GenBank/DDBJ databases">
        <authorList>
            <person name="De Guttry C."/>
            <person name="Zahm M."/>
            <person name="Klopp C."/>
            <person name="Cabau C."/>
            <person name="Louis A."/>
            <person name="Berthelot C."/>
            <person name="Parey E."/>
            <person name="Roest Crollius H."/>
            <person name="Montfort J."/>
            <person name="Robinson-Rechavi M."/>
            <person name="Bucao C."/>
            <person name="Bouchez O."/>
            <person name="Gislard M."/>
            <person name="Lluch J."/>
            <person name="Milhes M."/>
            <person name="Lampietro C."/>
            <person name="Lopez Roques C."/>
            <person name="Donnadieu C."/>
            <person name="Braasch I."/>
            <person name="Desvignes T."/>
            <person name="Postlethwait J."/>
            <person name="Bobe J."/>
            <person name="Wedekind C."/>
            <person name="Guiguen Y."/>
        </authorList>
    </citation>
    <scope>NUCLEOTIDE SEQUENCE [LARGE SCALE GENOMIC DNA]</scope>
    <source>
        <strain evidence="1">Cs_M1</strain>
        <tissue evidence="1">Blood</tissue>
    </source>
</reference>
<proteinExistence type="predicted"/>
<comment type="caution">
    <text evidence="1">The sequence shown here is derived from an EMBL/GenBank/DDBJ whole genome shotgun (WGS) entry which is preliminary data.</text>
</comment>
<evidence type="ECO:0000313" key="2">
    <source>
        <dbReference type="Proteomes" id="UP001356427"/>
    </source>
</evidence>
<sequence length="104" mass="12092">MKWLICRKRNRELANQNVSQSCFDTFSKVQRPTAEYKAYDLVAVYPKTEKLFHVERGVFFERAATPPSTIANSVSSCRAAIVVRLHRETRLPWVLYTLGRKTSR</sequence>
<keyword evidence="2" id="KW-1185">Reference proteome</keyword>